<dbReference type="Proteomes" id="UP001150001">
    <property type="component" value="Unassembled WGS sequence"/>
</dbReference>
<reference evidence="3" key="1">
    <citation type="submission" date="2016-03" db="EMBL/GenBank/DDBJ databases">
        <title>Draft genome sequence of the Vibrio tubiashii subs. europaeus.</title>
        <authorList>
            <person name="Spinard E."/>
            <person name="Dubert J."/>
            <person name="Nelson D.R."/>
            <person name="Barja J.L."/>
        </authorList>
    </citation>
    <scope>NUCLEOTIDE SEQUENCE [LARGE SCALE GENOMIC DNA]</scope>
    <source>
        <strain evidence="3">PP2-638</strain>
        <plasmid evidence="3">p57_like</plasmid>
    </source>
</reference>
<dbReference type="GeneID" id="78074000"/>
<feature type="signal peptide" evidence="1">
    <location>
        <begin position="1"/>
        <end position="18"/>
    </location>
</feature>
<sequence length="75" mass="8618">MKKIAALCLLPLAFLAQADETKYPQPPQLDESKYCFYDNQYWTSGTVIEMAPGFTMQCKNVSVSTTHLKWVRIEK</sequence>
<feature type="chain" id="PRO_5008089295" evidence="1">
    <location>
        <begin position="19"/>
        <end position="75"/>
    </location>
</feature>
<proteinExistence type="predicted"/>
<dbReference type="EMBL" id="JAPFIT010000022">
    <property type="protein sequence ID" value="MDC5742378.1"/>
    <property type="molecule type" value="Genomic_DNA"/>
</dbReference>
<protein>
    <submittedName>
        <fullName evidence="2">DUF1496 domain-containing protein</fullName>
    </submittedName>
</protein>
<dbReference type="AlphaFoldDB" id="A0A178J3J2"/>
<geneLocation type="plasmid" evidence="3">
    <name>p57_like</name>
</geneLocation>
<keyword evidence="1" id="KW-0732">Signal</keyword>
<dbReference type="Proteomes" id="UP000094761">
    <property type="component" value="Plasmid p57_like"/>
</dbReference>
<reference evidence="2" key="2">
    <citation type="submission" date="2022-11" db="EMBL/GenBank/DDBJ databases">
        <title>Role of the vibriolysin VemA secreted by the emergent pathogen Vibrio europaeus in the colonization of Manila clam mucus.</title>
        <authorList>
            <person name="Martinez C."/>
            <person name="Rodriguez S."/>
            <person name="Vences A."/>
            <person name="Barja J.L."/>
            <person name="Toranzo A.E."/>
            <person name="Dubert J."/>
        </authorList>
    </citation>
    <scope>NUCLEOTIDE SEQUENCE</scope>
    <source>
        <strain evidence="2">3454</strain>
    </source>
</reference>
<evidence type="ECO:0000313" key="3">
    <source>
        <dbReference type="EMBL" id="OAM96612.1"/>
    </source>
</evidence>
<dbReference type="InterPro" id="IPR009971">
    <property type="entry name" value="DUF1496"/>
</dbReference>
<evidence type="ECO:0000313" key="2">
    <source>
        <dbReference type="EMBL" id="MDC5742378.1"/>
    </source>
</evidence>
<accession>A0A178J3J2</accession>
<organism evidence="3">
    <name type="scientific">Vibrio europaeus</name>
    <dbReference type="NCBI Taxonomy" id="300876"/>
    <lineage>
        <taxon>Bacteria</taxon>
        <taxon>Pseudomonadati</taxon>
        <taxon>Pseudomonadota</taxon>
        <taxon>Gammaproteobacteria</taxon>
        <taxon>Vibrionales</taxon>
        <taxon>Vibrionaceae</taxon>
        <taxon>Vibrio</taxon>
        <taxon>Vibrio oreintalis group</taxon>
    </lineage>
</organism>
<comment type="caution">
    <text evidence="3">The sequence shown here is derived from an EMBL/GenBank/DDBJ whole genome shotgun (WGS) entry which is preliminary data.</text>
</comment>
<evidence type="ECO:0000256" key="1">
    <source>
        <dbReference type="SAM" id="SignalP"/>
    </source>
</evidence>
<name>A0A178J3J2_9VIBR</name>
<dbReference type="EMBL" id="LUAX01000009">
    <property type="protein sequence ID" value="OAM96612.1"/>
    <property type="molecule type" value="Genomic_DNA"/>
</dbReference>
<dbReference type="RefSeq" id="WP_069665491.1">
    <property type="nucleotide sequence ID" value="NZ_CM004621.1"/>
</dbReference>
<dbReference type="Pfam" id="PF07383">
    <property type="entry name" value="DUF1496"/>
    <property type="match status" value="1"/>
</dbReference>
<gene>
    <name evidence="3" type="ORF">AZ468_24895</name>
    <name evidence="2" type="ORF">OPW20_20090</name>
</gene>
<keyword evidence="3" id="KW-0614">Plasmid</keyword>
<evidence type="ECO:0000313" key="4">
    <source>
        <dbReference type="Proteomes" id="UP001150001"/>
    </source>
</evidence>
<keyword evidence="4" id="KW-1185">Reference proteome</keyword>